<evidence type="ECO:0000256" key="1">
    <source>
        <dbReference type="ARBA" id="ARBA00004651"/>
    </source>
</evidence>
<dbReference type="PANTHER" id="PTHR37693:SF1">
    <property type="entry name" value="INTEGRAL MEMBRANE PROTEIN"/>
    <property type="match status" value="1"/>
</dbReference>
<keyword evidence="2" id="KW-1003">Cell membrane</keyword>
<sequence>MDQNRKKLLENFSTRRIMIPVVIGLSVVGYMFYRDPAASNLSAFLDAKVHWLVITVLVLIVRDAGYMYRIRHITEKALSWRQSIDVIMLWEFASCVMPSVVGGSTVATFIINKEGIPLGKSLAYVMVTAMLDNMYFLIVAPIVLLATQGAIFPDVEGLSFSVSSSLEVVFIISYALMAIYAFVMVYALFFKPQSVKRLLLRITSMPFLRRWRQSAFKHGNELVWASRQIKGKPWRYWFHAAVSTAFVWTARYYVVSCIIAAFIPLSFNEHLLIFARNFVWKVVLLVAVTPGGAGIVEATFKVFFQDFIGPSLLVLILLFYRIVTYYLYLVLGSIFLPRWIARVFRGKKEEDVEKVSTLQS</sequence>
<feature type="transmembrane region" description="Helical" evidence="6">
    <location>
        <begin position="236"/>
        <end position="266"/>
    </location>
</feature>
<dbReference type="GO" id="GO:0005886">
    <property type="term" value="C:plasma membrane"/>
    <property type="evidence" value="ECO:0007669"/>
    <property type="project" value="UniProtKB-SubCell"/>
</dbReference>
<keyword evidence="8" id="KW-1185">Reference proteome</keyword>
<keyword evidence="5 6" id="KW-0472">Membrane</keyword>
<feature type="transmembrane region" description="Helical" evidence="6">
    <location>
        <begin position="89"/>
        <end position="111"/>
    </location>
</feature>
<dbReference type="AlphaFoldDB" id="A0A512B037"/>
<dbReference type="RefSeq" id="WP_146899025.1">
    <property type="nucleotide sequence ID" value="NZ_BJYS01000022.1"/>
</dbReference>
<evidence type="ECO:0008006" key="9">
    <source>
        <dbReference type="Google" id="ProtNLM"/>
    </source>
</evidence>
<dbReference type="NCBIfam" id="TIGR00374">
    <property type="entry name" value="flippase-like domain"/>
    <property type="match status" value="1"/>
</dbReference>
<dbReference type="EMBL" id="BJYS01000022">
    <property type="protein sequence ID" value="GEO05319.1"/>
    <property type="molecule type" value="Genomic_DNA"/>
</dbReference>
<feature type="transmembrane region" description="Helical" evidence="6">
    <location>
        <begin position="12"/>
        <end position="33"/>
    </location>
</feature>
<dbReference type="InterPro" id="IPR022791">
    <property type="entry name" value="L-PG_synthase/AglD"/>
</dbReference>
<organism evidence="7 8">
    <name type="scientific">Adhaeribacter aerolatus</name>
    <dbReference type="NCBI Taxonomy" id="670289"/>
    <lineage>
        <taxon>Bacteria</taxon>
        <taxon>Pseudomonadati</taxon>
        <taxon>Bacteroidota</taxon>
        <taxon>Cytophagia</taxon>
        <taxon>Cytophagales</taxon>
        <taxon>Hymenobacteraceae</taxon>
        <taxon>Adhaeribacter</taxon>
    </lineage>
</organism>
<dbReference type="Proteomes" id="UP000321532">
    <property type="component" value="Unassembled WGS sequence"/>
</dbReference>
<comment type="caution">
    <text evidence="7">The sequence shown here is derived from an EMBL/GenBank/DDBJ whole genome shotgun (WGS) entry which is preliminary data.</text>
</comment>
<evidence type="ECO:0000256" key="4">
    <source>
        <dbReference type="ARBA" id="ARBA00022989"/>
    </source>
</evidence>
<proteinExistence type="predicted"/>
<evidence type="ECO:0000256" key="2">
    <source>
        <dbReference type="ARBA" id="ARBA00022475"/>
    </source>
</evidence>
<evidence type="ECO:0000313" key="8">
    <source>
        <dbReference type="Proteomes" id="UP000321532"/>
    </source>
</evidence>
<comment type="subcellular location">
    <subcellularLocation>
        <location evidence="1">Cell membrane</location>
        <topology evidence="1">Multi-pass membrane protein</topology>
    </subcellularLocation>
</comment>
<feature type="transmembrane region" description="Helical" evidence="6">
    <location>
        <begin position="278"/>
        <end position="300"/>
    </location>
</feature>
<gene>
    <name evidence="7" type="ORF">AAE02nite_29830</name>
</gene>
<feature type="transmembrane region" description="Helical" evidence="6">
    <location>
        <begin position="168"/>
        <end position="189"/>
    </location>
</feature>
<feature type="transmembrane region" description="Helical" evidence="6">
    <location>
        <begin position="49"/>
        <end position="68"/>
    </location>
</feature>
<protein>
    <recommendedName>
        <fullName evidence="9">TIGR00374 family protein</fullName>
    </recommendedName>
</protein>
<name>A0A512B037_9BACT</name>
<keyword evidence="4 6" id="KW-1133">Transmembrane helix</keyword>
<dbReference type="PANTHER" id="PTHR37693">
    <property type="entry name" value="PHOSPHATIDYLGLYCEROL LYSYLTRANSFERASE"/>
    <property type="match status" value="1"/>
</dbReference>
<dbReference type="Pfam" id="PF03706">
    <property type="entry name" value="LPG_synthase_TM"/>
    <property type="match status" value="1"/>
</dbReference>
<reference evidence="7 8" key="1">
    <citation type="submission" date="2019-07" db="EMBL/GenBank/DDBJ databases">
        <title>Whole genome shotgun sequence of Adhaeribacter aerolatus NBRC 106133.</title>
        <authorList>
            <person name="Hosoyama A."/>
            <person name="Uohara A."/>
            <person name="Ohji S."/>
            <person name="Ichikawa N."/>
        </authorList>
    </citation>
    <scope>NUCLEOTIDE SEQUENCE [LARGE SCALE GENOMIC DNA]</scope>
    <source>
        <strain evidence="7 8">NBRC 106133</strain>
    </source>
</reference>
<evidence type="ECO:0000256" key="3">
    <source>
        <dbReference type="ARBA" id="ARBA00022692"/>
    </source>
</evidence>
<evidence type="ECO:0000256" key="5">
    <source>
        <dbReference type="ARBA" id="ARBA00023136"/>
    </source>
</evidence>
<evidence type="ECO:0000256" key="6">
    <source>
        <dbReference type="SAM" id="Phobius"/>
    </source>
</evidence>
<feature type="transmembrane region" description="Helical" evidence="6">
    <location>
        <begin position="123"/>
        <end position="147"/>
    </location>
</feature>
<dbReference type="OrthoDB" id="1493331at2"/>
<evidence type="ECO:0000313" key="7">
    <source>
        <dbReference type="EMBL" id="GEO05319.1"/>
    </source>
</evidence>
<keyword evidence="3 6" id="KW-0812">Transmembrane</keyword>
<feature type="transmembrane region" description="Helical" evidence="6">
    <location>
        <begin position="312"/>
        <end position="336"/>
    </location>
</feature>
<accession>A0A512B037</accession>